<evidence type="ECO:0000256" key="10">
    <source>
        <dbReference type="ARBA" id="ARBA00075110"/>
    </source>
</evidence>
<dbReference type="GO" id="GO:0008641">
    <property type="term" value="F:ubiquitin-like modifier activating enzyme activity"/>
    <property type="evidence" value="ECO:0007669"/>
    <property type="project" value="InterPro"/>
</dbReference>
<dbReference type="CDD" id="cd00757">
    <property type="entry name" value="ThiF_MoeB_HesA_family"/>
    <property type="match status" value="1"/>
</dbReference>
<dbReference type="EMBL" id="QJJK01000004">
    <property type="protein sequence ID" value="PXW60185.1"/>
    <property type="molecule type" value="Genomic_DNA"/>
</dbReference>
<evidence type="ECO:0000256" key="5">
    <source>
        <dbReference type="ARBA" id="ARBA00052218"/>
    </source>
</evidence>
<evidence type="ECO:0000256" key="7">
    <source>
        <dbReference type="ARBA" id="ARBA00063809"/>
    </source>
</evidence>
<evidence type="ECO:0000256" key="9">
    <source>
        <dbReference type="ARBA" id="ARBA00073635"/>
    </source>
</evidence>
<dbReference type="OrthoDB" id="9804286at2"/>
<evidence type="ECO:0000256" key="6">
    <source>
        <dbReference type="ARBA" id="ARBA00055169"/>
    </source>
</evidence>
<keyword evidence="2 14" id="KW-0808">Transferase</keyword>
<comment type="similarity">
    <text evidence="1">Belongs to the HesA/MoeB/ThiF family.</text>
</comment>
<dbReference type="InterPro" id="IPR035985">
    <property type="entry name" value="Ubiquitin-activating_enz"/>
</dbReference>
<keyword evidence="4" id="KW-0067">ATP-binding</keyword>
<dbReference type="AlphaFoldDB" id="A0A2V3U8P3"/>
<keyword evidence="3" id="KW-0547">Nucleotide-binding</keyword>
<dbReference type="NCBIfam" id="NF004281">
    <property type="entry name" value="PRK05690.1"/>
    <property type="match status" value="1"/>
</dbReference>
<name>A0A2V3U8P3_9HYPH</name>
<evidence type="ECO:0000256" key="8">
    <source>
        <dbReference type="ARBA" id="ARBA00066884"/>
    </source>
</evidence>
<evidence type="ECO:0000256" key="12">
    <source>
        <dbReference type="ARBA" id="ARBA00078531"/>
    </source>
</evidence>
<dbReference type="SUPFAM" id="SSF69572">
    <property type="entry name" value="Activating enzymes of the ubiquitin-like proteins"/>
    <property type="match status" value="1"/>
</dbReference>
<dbReference type="Gene3D" id="3.40.50.720">
    <property type="entry name" value="NAD(P)-binding Rossmann-like Domain"/>
    <property type="match status" value="1"/>
</dbReference>
<comment type="caution">
    <text evidence="14">The sequence shown here is derived from an EMBL/GenBank/DDBJ whole genome shotgun (WGS) entry which is preliminary data.</text>
</comment>
<organism evidence="14 15">
    <name type="scientific">Chelatococcus asaccharovorans</name>
    <dbReference type="NCBI Taxonomy" id="28210"/>
    <lineage>
        <taxon>Bacteria</taxon>
        <taxon>Pseudomonadati</taxon>
        <taxon>Pseudomonadota</taxon>
        <taxon>Alphaproteobacteria</taxon>
        <taxon>Hyphomicrobiales</taxon>
        <taxon>Chelatococcaceae</taxon>
        <taxon>Chelatococcus</taxon>
    </lineage>
</organism>
<dbReference type="FunFam" id="3.40.50.720:FF:000033">
    <property type="entry name" value="Adenylyltransferase and sulfurtransferase MOCS3"/>
    <property type="match status" value="1"/>
</dbReference>
<dbReference type="GO" id="GO:0008146">
    <property type="term" value="F:sulfotransferase activity"/>
    <property type="evidence" value="ECO:0007669"/>
    <property type="project" value="TreeGrafter"/>
</dbReference>
<dbReference type="InterPro" id="IPR000594">
    <property type="entry name" value="ThiF_NAD_FAD-bd"/>
</dbReference>
<feature type="domain" description="THIF-type NAD/FAD binding fold" evidence="13">
    <location>
        <begin position="13"/>
        <end position="249"/>
    </location>
</feature>
<dbReference type="Pfam" id="PF00899">
    <property type="entry name" value="ThiF"/>
    <property type="match status" value="1"/>
</dbReference>
<comment type="subunit">
    <text evidence="7">Homodimer. Forms a stable heterotetrameric complex of 2 MoeB and 2 MoaD during adenylation of MoaD.</text>
</comment>
<evidence type="ECO:0000256" key="4">
    <source>
        <dbReference type="ARBA" id="ARBA00022840"/>
    </source>
</evidence>
<evidence type="ECO:0000313" key="14">
    <source>
        <dbReference type="EMBL" id="PXW60185.1"/>
    </source>
</evidence>
<evidence type="ECO:0000256" key="1">
    <source>
        <dbReference type="ARBA" id="ARBA00009919"/>
    </source>
</evidence>
<dbReference type="GO" id="GO:0061605">
    <property type="term" value="F:molybdopterin-synthase adenylyltransferase activity"/>
    <property type="evidence" value="ECO:0007669"/>
    <property type="project" value="UniProtKB-EC"/>
</dbReference>
<evidence type="ECO:0000313" key="15">
    <source>
        <dbReference type="Proteomes" id="UP000248021"/>
    </source>
</evidence>
<evidence type="ECO:0000256" key="11">
    <source>
        <dbReference type="ARBA" id="ARBA00075328"/>
    </source>
</evidence>
<comment type="function">
    <text evidence="6">Catalyzes the adenylation by ATP of the carboxyl group of the C-terminal glycine of sulfur carrier protein MoaD.</text>
</comment>
<dbReference type="GO" id="GO:0005524">
    <property type="term" value="F:ATP binding"/>
    <property type="evidence" value="ECO:0007669"/>
    <property type="project" value="UniProtKB-KW"/>
</dbReference>
<evidence type="ECO:0000259" key="13">
    <source>
        <dbReference type="Pfam" id="PF00899"/>
    </source>
</evidence>
<proteinExistence type="inferred from homology"/>
<dbReference type="GO" id="GO:0004792">
    <property type="term" value="F:thiosulfate-cyanide sulfurtransferase activity"/>
    <property type="evidence" value="ECO:0007669"/>
    <property type="project" value="TreeGrafter"/>
</dbReference>
<dbReference type="Proteomes" id="UP000248021">
    <property type="component" value="Unassembled WGS sequence"/>
</dbReference>
<protein>
    <recommendedName>
        <fullName evidence="9">Molybdopterin-synthase adenylyltransferase</fullName>
        <ecNumber evidence="8">2.7.7.80</ecNumber>
    </recommendedName>
    <alternativeName>
        <fullName evidence="12">MoaD protein adenylase</fullName>
    </alternativeName>
    <alternativeName>
        <fullName evidence="10">Molybdopterin-converting factor subunit 1 adenylase</fullName>
    </alternativeName>
    <alternativeName>
        <fullName evidence="11">Sulfur carrier protein MoaD adenylyltransferase</fullName>
    </alternativeName>
</protein>
<evidence type="ECO:0000256" key="3">
    <source>
        <dbReference type="ARBA" id="ARBA00022741"/>
    </source>
</evidence>
<evidence type="ECO:0000256" key="2">
    <source>
        <dbReference type="ARBA" id="ARBA00022679"/>
    </source>
</evidence>
<comment type="catalytic activity">
    <reaction evidence="5">
        <text>[molybdopterin-synthase sulfur-carrier protein]-C-terminal Gly-Gly + ATP + H(+) = [molybdopterin-synthase sulfur-carrier protein]-C-terminal Gly-Gly-AMP + diphosphate</text>
        <dbReference type="Rhea" id="RHEA:43616"/>
        <dbReference type="Rhea" id="RHEA-COMP:12159"/>
        <dbReference type="Rhea" id="RHEA-COMP:12202"/>
        <dbReference type="ChEBI" id="CHEBI:15378"/>
        <dbReference type="ChEBI" id="CHEBI:30616"/>
        <dbReference type="ChEBI" id="CHEBI:33019"/>
        <dbReference type="ChEBI" id="CHEBI:90618"/>
        <dbReference type="ChEBI" id="CHEBI:90778"/>
        <dbReference type="EC" id="2.7.7.80"/>
    </reaction>
</comment>
<dbReference type="RefSeq" id="WP_110374528.1">
    <property type="nucleotide sequence ID" value="NZ_JAHBRY010000001.1"/>
</dbReference>
<gene>
    <name evidence="14" type="ORF">C7450_104237</name>
</gene>
<keyword evidence="15" id="KW-1185">Reference proteome</keyword>
<dbReference type="PANTHER" id="PTHR10953:SF102">
    <property type="entry name" value="ADENYLYLTRANSFERASE AND SULFURTRANSFERASE MOCS3"/>
    <property type="match status" value="1"/>
</dbReference>
<dbReference type="EC" id="2.7.7.80" evidence="8"/>
<dbReference type="InterPro" id="IPR045886">
    <property type="entry name" value="ThiF/MoeB/HesA"/>
</dbReference>
<sequence length="268" mass="28481">MSTSLTPGERQHYIRQMIVPGWGESGQERLKAARVLVIGAGGLGAPVLMYLAAAGVGTIGVADGDFVEISNLHRQVIHGADSLNRPKVASAATRLRQSNPHIEIVEHMFPVNRDNAAELIGQYDLVADCTDNFPTRDAVADACRRARVPLVSGAAQITDGTVTTFMPYRGADHPCFRCLYPKPLDASVTPTCAEIGVVGPVLAVIGGLQAMEAIKEILSLGDSLSGRILVYDALSAKISEFALDKRSGCVCNAMENEAPQAEPAFSRP</sequence>
<keyword evidence="14" id="KW-0548">Nucleotidyltransferase</keyword>
<dbReference type="GO" id="GO:0005829">
    <property type="term" value="C:cytosol"/>
    <property type="evidence" value="ECO:0007669"/>
    <property type="project" value="TreeGrafter"/>
</dbReference>
<reference evidence="14 15" key="1">
    <citation type="submission" date="2018-05" db="EMBL/GenBank/DDBJ databases">
        <title>Genomic Encyclopedia of Type Strains, Phase IV (KMG-IV): sequencing the most valuable type-strain genomes for metagenomic binning, comparative biology and taxonomic classification.</title>
        <authorList>
            <person name="Goeker M."/>
        </authorList>
    </citation>
    <scope>NUCLEOTIDE SEQUENCE [LARGE SCALE GENOMIC DNA]</scope>
    <source>
        <strain evidence="14 15">DSM 6462</strain>
    </source>
</reference>
<dbReference type="PANTHER" id="PTHR10953">
    <property type="entry name" value="UBIQUITIN-ACTIVATING ENZYME E1"/>
    <property type="match status" value="1"/>
</dbReference>
<accession>A0A2V3U8P3</accession>